<dbReference type="PROSITE" id="PS50005">
    <property type="entry name" value="TPR"/>
    <property type="match status" value="1"/>
</dbReference>
<keyword evidence="4" id="KW-0256">Endoplasmic reticulum</keyword>
<dbReference type="Proteomes" id="UP001209570">
    <property type="component" value="Unassembled WGS sequence"/>
</dbReference>
<keyword evidence="4" id="KW-0472">Membrane</keyword>
<comment type="function">
    <text evidence="4">Part of the endoplasmic reticulum membrane protein complex (EMC) that enables the energy-independent insertion into endoplasmic reticulum membranes of newly synthesized membrane proteins.</text>
</comment>
<evidence type="ECO:0000259" key="5">
    <source>
        <dbReference type="Pfam" id="PF22890"/>
    </source>
</evidence>
<dbReference type="GO" id="GO:0072546">
    <property type="term" value="C:EMC complex"/>
    <property type="evidence" value="ECO:0007669"/>
    <property type="project" value="UniProtKB-UniRule"/>
</dbReference>
<dbReference type="Pfam" id="PF22890">
    <property type="entry name" value="TPR_EMC2"/>
    <property type="match status" value="1"/>
</dbReference>
<evidence type="ECO:0000313" key="7">
    <source>
        <dbReference type="Proteomes" id="UP001209570"/>
    </source>
</evidence>
<dbReference type="EMBL" id="JAKCXM010000270">
    <property type="protein sequence ID" value="KAJ0397016.1"/>
    <property type="molecule type" value="Genomic_DNA"/>
</dbReference>
<dbReference type="PANTHER" id="PTHR12760">
    <property type="entry name" value="TETRATRICOPEPTIDE REPEAT PROTEIN"/>
    <property type="match status" value="1"/>
</dbReference>
<dbReference type="InterPro" id="IPR039856">
    <property type="entry name" value="EMC2-like"/>
</dbReference>
<evidence type="ECO:0000256" key="4">
    <source>
        <dbReference type="RuleBase" id="RU367091"/>
    </source>
</evidence>
<dbReference type="Gene3D" id="1.25.40.10">
    <property type="entry name" value="Tetratricopeptide repeat domain"/>
    <property type="match status" value="1"/>
</dbReference>
<feature type="repeat" description="TPR" evidence="3">
    <location>
        <begin position="92"/>
        <end position="125"/>
    </location>
</feature>
<dbReference type="SUPFAM" id="SSF48452">
    <property type="entry name" value="TPR-like"/>
    <property type="match status" value="1"/>
</dbReference>
<reference evidence="6" key="1">
    <citation type="submission" date="2021-12" db="EMBL/GenBank/DDBJ databases">
        <title>Prjna785345.</title>
        <authorList>
            <person name="Rujirawat T."/>
            <person name="Krajaejun T."/>
        </authorList>
    </citation>
    <scope>NUCLEOTIDE SEQUENCE</scope>
    <source>
        <strain evidence="6">Pi057C3</strain>
    </source>
</reference>
<dbReference type="AlphaFoldDB" id="A0AAD5Q8Q0"/>
<dbReference type="InterPro" id="IPR055217">
    <property type="entry name" value="TPR_EMC2"/>
</dbReference>
<comment type="similarity">
    <text evidence="4">Belongs to the EMC2 family.</text>
</comment>
<dbReference type="InterPro" id="IPR019734">
    <property type="entry name" value="TPR_rpt"/>
</dbReference>
<keyword evidence="2 3" id="KW-0802">TPR repeat</keyword>
<gene>
    <name evidence="6" type="ORF">P43SY_003960</name>
</gene>
<comment type="caution">
    <text evidence="6">The sequence shown here is derived from an EMBL/GenBank/DDBJ whole genome shotgun (WGS) entry which is preliminary data.</text>
</comment>
<organism evidence="6 7">
    <name type="scientific">Pythium insidiosum</name>
    <name type="common">Pythiosis disease agent</name>
    <dbReference type="NCBI Taxonomy" id="114742"/>
    <lineage>
        <taxon>Eukaryota</taxon>
        <taxon>Sar</taxon>
        <taxon>Stramenopiles</taxon>
        <taxon>Oomycota</taxon>
        <taxon>Peronosporomycetes</taxon>
        <taxon>Pythiales</taxon>
        <taxon>Pythiaceae</taxon>
        <taxon>Pythium</taxon>
    </lineage>
</organism>
<proteinExistence type="inferred from homology"/>
<dbReference type="InterPro" id="IPR011990">
    <property type="entry name" value="TPR-like_helical_dom_sf"/>
</dbReference>
<evidence type="ECO:0000256" key="3">
    <source>
        <dbReference type="PROSITE-ProRule" id="PRU00339"/>
    </source>
</evidence>
<evidence type="ECO:0000256" key="2">
    <source>
        <dbReference type="ARBA" id="ARBA00022803"/>
    </source>
</evidence>
<keyword evidence="1" id="KW-0677">Repeat</keyword>
<comment type="subcellular location">
    <subcellularLocation>
        <location evidence="4">Endoplasmic reticulum membrane</location>
        <topology evidence="4">Peripheral membrane protein</topology>
        <orientation evidence="4">Cytoplasmic side</orientation>
    </subcellularLocation>
</comment>
<keyword evidence="7" id="KW-1185">Reference proteome</keyword>
<name>A0AAD5Q8Q0_PYTIN</name>
<accession>A0AAD5Q8Q0</accession>
<protein>
    <recommendedName>
        <fullName evidence="4">ER membrane protein complex subunit 2</fullName>
    </recommendedName>
</protein>
<feature type="domain" description="EMC2 TPR-like" evidence="5">
    <location>
        <begin position="92"/>
        <end position="197"/>
    </location>
</feature>
<evidence type="ECO:0000256" key="1">
    <source>
        <dbReference type="ARBA" id="ARBA00022737"/>
    </source>
</evidence>
<sequence>MAEYETKLALAERGGGFSSYVELLTAIRKEKIRVPRVVVRFGRELLDNFKWRLGSDIWTVYEQVMVAALDLHENELAEKCLAALKTQFPNSSRVARLEGMQHEQRGEYAKAEAIYEEVLKNNPANALMMKRRIAALKGQKKTHDVIAALNEYLRSFATDQAAWMELAETHLSIGAYRYGAFCYEELVLLNPMDSFLHSRLGDIYVTIGGLENLRAARKHYCRSIELNKNLNVRAYAGLVTCTRAIATHRNNHRTADAEDNALNDRVHTFALNFLNQFYSSKASPELAEIAQDALGAL</sequence>
<evidence type="ECO:0000313" key="6">
    <source>
        <dbReference type="EMBL" id="KAJ0397016.1"/>
    </source>
</evidence>
<comment type="subunit">
    <text evidence="4">Component of the ER membrane protein complex (EMC).</text>
</comment>